<evidence type="ECO:0000256" key="11">
    <source>
        <dbReference type="RuleBase" id="RU003682"/>
    </source>
</evidence>
<evidence type="ECO:0000256" key="7">
    <source>
        <dbReference type="ARBA" id="ARBA00031011"/>
    </source>
</evidence>
<evidence type="ECO:0000256" key="4">
    <source>
        <dbReference type="ARBA" id="ARBA00012531"/>
    </source>
</evidence>
<evidence type="ECO:0000256" key="3">
    <source>
        <dbReference type="ARBA" id="ARBA00012293"/>
    </source>
</evidence>
<accession>A0A450TGA0</accession>
<evidence type="ECO:0000313" key="14">
    <source>
        <dbReference type="EMBL" id="VFJ66229.1"/>
    </source>
</evidence>
<comment type="catalytic activity">
    <reaction evidence="9">
        <text>2-oxoglutarate + O2 + 2 H(+) = ethene + 3 CO2 + H2O</text>
        <dbReference type="Rhea" id="RHEA:31523"/>
        <dbReference type="ChEBI" id="CHEBI:15377"/>
        <dbReference type="ChEBI" id="CHEBI:15378"/>
        <dbReference type="ChEBI" id="CHEBI:15379"/>
        <dbReference type="ChEBI" id="CHEBI:16526"/>
        <dbReference type="ChEBI" id="CHEBI:16810"/>
        <dbReference type="ChEBI" id="CHEBI:18153"/>
        <dbReference type="EC" id="1.13.12.19"/>
    </reaction>
</comment>
<evidence type="ECO:0000256" key="2">
    <source>
        <dbReference type="ARBA" id="ARBA00004767"/>
    </source>
</evidence>
<dbReference type="SUPFAM" id="SSF51197">
    <property type="entry name" value="Clavaminate synthase-like"/>
    <property type="match status" value="1"/>
</dbReference>
<comment type="similarity">
    <text evidence="11">Belongs to the iron/ascorbate-dependent oxidoreductase family.</text>
</comment>
<protein>
    <recommendedName>
        <fullName evidence="5">2-oxoglutarate-dependent ethylene/succinate-forming enzyme</fullName>
        <ecNumber evidence="4">1.13.12.19</ecNumber>
        <ecNumber evidence="3">1.14.20.7</ecNumber>
    </recommendedName>
    <alternativeName>
        <fullName evidence="7">2-oxoglutarate dioxygenase (ethylene-forming)</fullName>
    </alternativeName>
    <alternativeName>
        <fullName evidence="8">2-oxoglutarate/L-arginine monooxygenase/decarboxylase (succinate-forming)</fullName>
    </alternativeName>
</protein>
<sequence>MTDFQSFHLPESVSGTQSDVELGRGMIRAWRTDGVFRAVMNETQNKKSEDAFAASRRFFEMPMASKTRYSNDLTYSGYTASGEEVTAGERDYPEVFTICKDIPADDARAQANWPCHGPVPWPDAAYRASMRAYMEELGSVGDKLLQLIALGLGLNGMDALTALTRDGWHHLRALRYPAADGESTRGLGSHTDYGLIVMTNEDDVGGLSIRPPVEGEKRNRNWLAGESTAGMYEKEGGWIFCEPKPNVLTVLAGDILQFITNNSILATMHKVALNTRERFSMAYFHEPNFGSSIVPLAGPSADPSTNPPGEERLFYGEHFTHMFMRCYPDGAATRRIVEENRLSVLADLKNKVLG</sequence>
<dbReference type="EMBL" id="CAADFA010000238">
    <property type="protein sequence ID" value="VFJ59072.1"/>
    <property type="molecule type" value="Genomic_DNA"/>
</dbReference>
<evidence type="ECO:0000313" key="15">
    <source>
        <dbReference type="EMBL" id="VFK11789.1"/>
    </source>
</evidence>
<reference evidence="14" key="1">
    <citation type="submission" date="2019-02" db="EMBL/GenBank/DDBJ databases">
        <authorList>
            <person name="Gruber-Vodicka R. H."/>
            <person name="Seah K. B. B."/>
        </authorList>
    </citation>
    <scope>NUCLEOTIDE SEQUENCE</scope>
    <source>
        <strain evidence="14">BECK_BZ163</strain>
        <strain evidence="15">BECK_BZ164</strain>
        <strain evidence="13">BECK_BZ165</strain>
    </source>
</reference>
<name>A0A450TGA0_9GAMM</name>
<keyword evidence="11" id="KW-0560">Oxidoreductase</keyword>
<comment type="cofactor">
    <cofactor evidence="1">
        <name>Fe(2+)</name>
        <dbReference type="ChEBI" id="CHEBI:29033"/>
    </cofactor>
</comment>
<dbReference type="InterPro" id="IPR005123">
    <property type="entry name" value="Oxoglu/Fe-dep_dioxygenase_dom"/>
</dbReference>
<gene>
    <name evidence="14" type="ORF">BECKFM1743A_GA0114220_104065</name>
    <name evidence="15" type="ORF">BECKFM1743B_GA0114221_102078</name>
    <name evidence="13" type="ORF">BECKFM1743C_GA0114222_102389</name>
</gene>
<dbReference type="InterPro" id="IPR050231">
    <property type="entry name" value="Iron_ascorbate_oxido_reductase"/>
</dbReference>
<keyword evidence="11" id="KW-0479">Metal-binding</keyword>
<dbReference type="InterPro" id="IPR027443">
    <property type="entry name" value="IPNS-like_sf"/>
</dbReference>
<dbReference type="GO" id="GO:0009693">
    <property type="term" value="P:ethylene biosynthetic process"/>
    <property type="evidence" value="ECO:0007669"/>
    <property type="project" value="UniProtKB-KW"/>
</dbReference>
<dbReference type="AlphaFoldDB" id="A0A450TGA0"/>
<dbReference type="Pfam" id="PF03171">
    <property type="entry name" value="2OG-FeII_Oxy"/>
    <property type="match status" value="1"/>
</dbReference>
<keyword evidence="6" id="KW-0266">Ethylene biosynthesis</keyword>
<evidence type="ECO:0000313" key="13">
    <source>
        <dbReference type="EMBL" id="VFJ59072.1"/>
    </source>
</evidence>
<dbReference type="Gene3D" id="2.60.120.330">
    <property type="entry name" value="B-lactam Antibiotic, Isopenicillin N Synthase, Chain"/>
    <property type="match status" value="1"/>
</dbReference>
<keyword evidence="11" id="KW-0408">Iron</keyword>
<evidence type="ECO:0000256" key="6">
    <source>
        <dbReference type="ARBA" id="ARBA00022666"/>
    </source>
</evidence>
<dbReference type="PANTHER" id="PTHR47990">
    <property type="entry name" value="2-OXOGLUTARATE (2OG) AND FE(II)-DEPENDENT OXYGENASE SUPERFAMILY PROTEIN-RELATED"/>
    <property type="match status" value="1"/>
</dbReference>
<comment type="catalytic activity">
    <reaction evidence="10">
        <text>L-arginine + 2-oxoglutarate + O2 = guanidine + L-glutamate 5-semialdehyde + succinate + CO2</text>
        <dbReference type="Rhea" id="RHEA:31535"/>
        <dbReference type="ChEBI" id="CHEBI:15379"/>
        <dbReference type="ChEBI" id="CHEBI:16526"/>
        <dbReference type="ChEBI" id="CHEBI:16810"/>
        <dbReference type="ChEBI" id="CHEBI:30031"/>
        <dbReference type="ChEBI" id="CHEBI:30087"/>
        <dbReference type="ChEBI" id="CHEBI:32682"/>
        <dbReference type="ChEBI" id="CHEBI:58066"/>
        <dbReference type="EC" id="1.14.20.7"/>
    </reaction>
</comment>
<comment type="pathway">
    <text evidence="2">Alkene biosynthesis; ethylene biosynthesis via 2-oxoglutarate.</text>
</comment>
<feature type="domain" description="Fe2OG dioxygenase" evidence="12">
    <location>
        <begin position="167"/>
        <end position="287"/>
    </location>
</feature>
<evidence type="ECO:0000256" key="8">
    <source>
        <dbReference type="ARBA" id="ARBA00031282"/>
    </source>
</evidence>
<dbReference type="InterPro" id="IPR026992">
    <property type="entry name" value="DIOX_N"/>
</dbReference>
<dbReference type="GO" id="GO:0102276">
    <property type="term" value="F:2-oxoglutarate oxygenase/decarboxylase (ethylene-forming) activity"/>
    <property type="evidence" value="ECO:0007669"/>
    <property type="project" value="UniProtKB-EC"/>
</dbReference>
<evidence type="ECO:0000259" key="12">
    <source>
        <dbReference type="PROSITE" id="PS51471"/>
    </source>
</evidence>
<dbReference type="PROSITE" id="PS51471">
    <property type="entry name" value="FE2OG_OXY"/>
    <property type="match status" value="1"/>
</dbReference>
<dbReference type="EC" id="1.13.12.19" evidence="4"/>
<dbReference type="EC" id="1.14.20.7" evidence="3"/>
<dbReference type="Pfam" id="PF14226">
    <property type="entry name" value="DIOX_N"/>
    <property type="match status" value="1"/>
</dbReference>
<evidence type="ECO:0000256" key="5">
    <source>
        <dbReference type="ARBA" id="ARBA00019045"/>
    </source>
</evidence>
<evidence type="ECO:0000256" key="9">
    <source>
        <dbReference type="ARBA" id="ARBA00047725"/>
    </source>
</evidence>
<dbReference type="GO" id="GO:0046872">
    <property type="term" value="F:metal ion binding"/>
    <property type="evidence" value="ECO:0007669"/>
    <property type="project" value="UniProtKB-KW"/>
</dbReference>
<dbReference type="InterPro" id="IPR044861">
    <property type="entry name" value="IPNS-like_FE2OG_OXY"/>
</dbReference>
<evidence type="ECO:0000256" key="1">
    <source>
        <dbReference type="ARBA" id="ARBA00001954"/>
    </source>
</evidence>
<evidence type="ECO:0000256" key="10">
    <source>
        <dbReference type="ARBA" id="ARBA00049359"/>
    </source>
</evidence>
<proteinExistence type="inferred from homology"/>
<dbReference type="EMBL" id="CAADFL010000207">
    <property type="protein sequence ID" value="VFK11789.1"/>
    <property type="molecule type" value="Genomic_DNA"/>
</dbReference>
<organism evidence="14">
    <name type="scientific">Candidatus Kentrum sp. FM</name>
    <dbReference type="NCBI Taxonomy" id="2126340"/>
    <lineage>
        <taxon>Bacteria</taxon>
        <taxon>Pseudomonadati</taxon>
        <taxon>Pseudomonadota</taxon>
        <taxon>Gammaproteobacteria</taxon>
        <taxon>Candidatus Kentrum</taxon>
    </lineage>
</organism>
<dbReference type="EMBL" id="CAADEZ010000406">
    <property type="protein sequence ID" value="VFJ66229.1"/>
    <property type="molecule type" value="Genomic_DNA"/>
</dbReference>